<dbReference type="AlphaFoldDB" id="C3Y6I9"/>
<feature type="compositionally biased region" description="Basic and acidic residues" evidence="1">
    <location>
        <begin position="13"/>
        <end position="35"/>
    </location>
</feature>
<feature type="region of interest" description="Disordered" evidence="1">
    <location>
        <begin position="96"/>
        <end position="117"/>
    </location>
</feature>
<dbReference type="InParanoid" id="C3Y6I9"/>
<protein>
    <submittedName>
        <fullName evidence="2">Uncharacterized protein</fullName>
    </submittedName>
</protein>
<feature type="region of interest" description="Disordered" evidence="1">
    <location>
        <begin position="13"/>
        <end position="79"/>
    </location>
</feature>
<accession>C3Y6I9</accession>
<reference evidence="2" key="1">
    <citation type="journal article" date="2008" name="Nature">
        <title>The amphioxus genome and the evolution of the chordate karyotype.</title>
        <authorList>
            <consortium name="US DOE Joint Genome Institute (JGI-PGF)"/>
            <person name="Putnam N.H."/>
            <person name="Butts T."/>
            <person name="Ferrier D.E.K."/>
            <person name="Furlong R.F."/>
            <person name="Hellsten U."/>
            <person name="Kawashima T."/>
            <person name="Robinson-Rechavi M."/>
            <person name="Shoguchi E."/>
            <person name="Terry A."/>
            <person name="Yu J.-K."/>
            <person name="Benito-Gutierrez E.L."/>
            <person name="Dubchak I."/>
            <person name="Garcia-Fernandez J."/>
            <person name="Gibson-Brown J.J."/>
            <person name="Grigoriev I.V."/>
            <person name="Horton A.C."/>
            <person name="de Jong P.J."/>
            <person name="Jurka J."/>
            <person name="Kapitonov V.V."/>
            <person name="Kohara Y."/>
            <person name="Kuroki Y."/>
            <person name="Lindquist E."/>
            <person name="Lucas S."/>
            <person name="Osoegawa K."/>
            <person name="Pennacchio L.A."/>
            <person name="Salamov A.A."/>
            <person name="Satou Y."/>
            <person name="Sauka-Spengler T."/>
            <person name="Schmutz J."/>
            <person name="Shin-I T."/>
            <person name="Toyoda A."/>
            <person name="Bronner-Fraser M."/>
            <person name="Fujiyama A."/>
            <person name="Holland L.Z."/>
            <person name="Holland P.W.H."/>
            <person name="Satoh N."/>
            <person name="Rokhsar D.S."/>
        </authorList>
    </citation>
    <scope>NUCLEOTIDE SEQUENCE [LARGE SCALE GENOMIC DNA]</scope>
    <source>
        <strain evidence="2">S238N-H82</strain>
        <tissue evidence="2">Testes</tissue>
    </source>
</reference>
<feature type="compositionally biased region" description="Basic and acidic residues" evidence="1">
    <location>
        <begin position="50"/>
        <end position="76"/>
    </location>
</feature>
<gene>
    <name evidence="2" type="ORF">BRAFLDRAFT_74888</name>
</gene>
<organism>
    <name type="scientific">Branchiostoma floridae</name>
    <name type="common">Florida lancelet</name>
    <name type="synonym">Amphioxus</name>
    <dbReference type="NCBI Taxonomy" id="7739"/>
    <lineage>
        <taxon>Eukaryota</taxon>
        <taxon>Metazoa</taxon>
        <taxon>Chordata</taxon>
        <taxon>Cephalochordata</taxon>
        <taxon>Leptocardii</taxon>
        <taxon>Amphioxiformes</taxon>
        <taxon>Branchiostomatidae</taxon>
        <taxon>Branchiostoma</taxon>
    </lineage>
</organism>
<evidence type="ECO:0000256" key="1">
    <source>
        <dbReference type="SAM" id="MobiDB-lite"/>
    </source>
</evidence>
<proteinExistence type="predicted"/>
<evidence type="ECO:0000313" key="2">
    <source>
        <dbReference type="EMBL" id="EEN63949.1"/>
    </source>
</evidence>
<sequence length="117" mass="13557">MVVTFSVLRLLKMREDQQEANDQKPEKDDDSSHEYEDLDNNHQNGVQRNVIDRNNGRDDVSIHEYEDIDNNQRNDDTVSETEVTFYAAAAEAITYESADPDVKKTDSVYNKDQLKLM</sequence>
<dbReference type="EMBL" id="GG666488">
    <property type="protein sequence ID" value="EEN63949.1"/>
    <property type="molecule type" value="Genomic_DNA"/>
</dbReference>
<name>C3Y6I9_BRAFL</name>